<dbReference type="EMBL" id="AP025523">
    <property type="protein sequence ID" value="BDE07213.1"/>
    <property type="molecule type" value="Genomic_DNA"/>
</dbReference>
<name>A0AAN2CAR0_UNVUL</name>
<protein>
    <submittedName>
        <fullName evidence="1">Uncharacterized protein</fullName>
    </submittedName>
</protein>
<sequence length="123" mass="13699">MRKIRRSAGRHCGGDGAIEKIEIGQHYDTTYGTLWKDGTYYPRGTRVLVTGLHIEQGFCVRFPAEVDGEPLETWEDWDEVEFLAAEGSVESGGALPVNVLDEAREVLDDAEDGCHLHLHEGDE</sequence>
<dbReference type="Proteomes" id="UP001317532">
    <property type="component" value="Chromosome"/>
</dbReference>
<gene>
    <name evidence="1" type="ORF">WPS_24890</name>
</gene>
<keyword evidence="2" id="KW-1185">Reference proteome</keyword>
<dbReference type="KEGG" id="vab:WPS_24890"/>
<proteinExistence type="predicted"/>
<organism evidence="1 2">
    <name type="scientific">Vulcanimicrobium alpinum</name>
    <dbReference type="NCBI Taxonomy" id="3016050"/>
    <lineage>
        <taxon>Bacteria</taxon>
        <taxon>Bacillati</taxon>
        <taxon>Vulcanimicrobiota</taxon>
        <taxon>Vulcanimicrobiia</taxon>
        <taxon>Vulcanimicrobiales</taxon>
        <taxon>Vulcanimicrobiaceae</taxon>
        <taxon>Vulcanimicrobium</taxon>
    </lineage>
</organism>
<reference evidence="1 2" key="1">
    <citation type="journal article" date="2022" name="ISME Commun">
        <title>Vulcanimicrobium alpinus gen. nov. sp. nov., the first cultivated representative of the candidate phylum 'Eremiobacterota', is a metabolically versatile aerobic anoxygenic phototroph.</title>
        <authorList>
            <person name="Yabe S."/>
            <person name="Muto K."/>
            <person name="Abe K."/>
            <person name="Yokota A."/>
            <person name="Staudigel H."/>
            <person name="Tebo B.M."/>
        </authorList>
    </citation>
    <scope>NUCLEOTIDE SEQUENCE [LARGE SCALE GENOMIC DNA]</scope>
    <source>
        <strain evidence="1 2">WC8-2</strain>
    </source>
</reference>
<evidence type="ECO:0000313" key="2">
    <source>
        <dbReference type="Proteomes" id="UP001317532"/>
    </source>
</evidence>
<evidence type="ECO:0000313" key="1">
    <source>
        <dbReference type="EMBL" id="BDE07213.1"/>
    </source>
</evidence>
<accession>A0AAN2CAR0</accession>
<dbReference type="AlphaFoldDB" id="A0AAN2CAR0"/>